<dbReference type="EMBL" id="NCVQ01000007">
    <property type="protein sequence ID" value="PWZ16435.1"/>
    <property type="molecule type" value="Genomic_DNA"/>
</dbReference>
<keyword evidence="2" id="KW-0804">Transcription</keyword>
<keyword evidence="3" id="KW-0539">Nucleus</keyword>
<dbReference type="SUPFAM" id="SSF46689">
    <property type="entry name" value="Homeodomain-like"/>
    <property type="match status" value="1"/>
</dbReference>
<dbReference type="InterPro" id="IPR046955">
    <property type="entry name" value="PHR1-like"/>
</dbReference>
<dbReference type="InterPro" id="IPR006447">
    <property type="entry name" value="Myb_dom_plants"/>
</dbReference>
<dbReference type="InterPro" id="IPR009057">
    <property type="entry name" value="Homeodomain-like_sf"/>
</dbReference>
<feature type="region of interest" description="Disordered" evidence="4">
    <location>
        <begin position="68"/>
        <end position="91"/>
    </location>
</feature>
<evidence type="ECO:0000256" key="1">
    <source>
        <dbReference type="ARBA" id="ARBA00023015"/>
    </source>
</evidence>
<dbReference type="ExpressionAtlas" id="A0A3L6E6Q4">
    <property type="expression patterns" value="baseline and differential"/>
</dbReference>
<dbReference type="PANTHER" id="PTHR31314:SF113">
    <property type="entry name" value="MYB FAMILY TRANSCRIPTION FACTOR MPH1"/>
    <property type="match status" value="1"/>
</dbReference>
<dbReference type="GO" id="GO:0003677">
    <property type="term" value="F:DNA binding"/>
    <property type="evidence" value="ECO:0007669"/>
    <property type="project" value="InterPro"/>
</dbReference>
<dbReference type="AlphaFoldDB" id="A0A3L6E6Q4"/>
<protein>
    <submittedName>
        <fullName evidence="5">Putative Myb family transcription factor</fullName>
    </submittedName>
</protein>
<evidence type="ECO:0000256" key="2">
    <source>
        <dbReference type="ARBA" id="ARBA00023163"/>
    </source>
</evidence>
<reference evidence="5" key="1">
    <citation type="journal article" date="2018" name="Nat. Genet.">
        <title>Extensive intraspecific gene order and gene structural variations between Mo17 and other maize genomes.</title>
        <authorList>
            <person name="Sun S."/>
            <person name="Zhou Y."/>
            <person name="Chen J."/>
            <person name="Shi J."/>
            <person name="Zhao H."/>
            <person name="Zhao H."/>
            <person name="Song W."/>
            <person name="Zhang M."/>
            <person name="Cui Y."/>
            <person name="Dong X."/>
            <person name="Liu H."/>
            <person name="Ma X."/>
            <person name="Jiao Y."/>
            <person name="Wang B."/>
            <person name="Wei X."/>
            <person name="Stein J.C."/>
            <person name="Glaubitz J.C."/>
            <person name="Lu F."/>
            <person name="Yu G."/>
            <person name="Liang C."/>
            <person name="Fengler K."/>
            <person name="Li B."/>
            <person name="Rafalski A."/>
            <person name="Schnable P.S."/>
            <person name="Ware D.H."/>
            <person name="Buckler E.S."/>
            <person name="Lai J."/>
        </authorList>
    </citation>
    <scope>NUCLEOTIDE SEQUENCE [LARGE SCALE GENOMIC DNA]</scope>
    <source>
        <tissue evidence="5">Seedling</tissue>
    </source>
</reference>
<dbReference type="PANTHER" id="PTHR31314">
    <property type="entry name" value="MYB FAMILY TRANSCRIPTION FACTOR PHL7-LIKE"/>
    <property type="match status" value="1"/>
</dbReference>
<comment type="caution">
    <text evidence="5">The sequence shown here is derived from an EMBL/GenBank/DDBJ whole genome shotgun (WGS) entry which is preliminary data.</text>
</comment>
<proteinExistence type="predicted"/>
<evidence type="ECO:0000313" key="5">
    <source>
        <dbReference type="EMBL" id="PWZ16435.1"/>
    </source>
</evidence>
<organism evidence="5">
    <name type="scientific">Zea mays</name>
    <name type="common">Maize</name>
    <dbReference type="NCBI Taxonomy" id="4577"/>
    <lineage>
        <taxon>Eukaryota</taxon>
        <taxon>Viridiplantae</taxon>
        <taxon>Streptophyta</taxon>
        <taxon>Embryophyta</taxon>
        <taxon>Tracheophyta</taxon>
        <taxon>Spermatophyta</taxon>
        <taxon>Magnoliopsida</taxon>
        <taxon>Liliopsida</taxon>
        <taxon>Poales</taxon>
        <taxon>Poaceae</taxon>
        <taxon>PACMAD clade</taxon>
        <taxon>Panicoideae</taxon>
        <taxon>Andropogonodae</taxon>
        <taxon>Andropogoneae</taxon>
        <taxon>Tripsacinae</taxon>
        <taxon>Zea</taxon>
    </lineage>
</organism>
<dbReference type="GO" id="GO:0003700">
    <property type="term" value="F:DNA-binding transcription factor activity"/>
    <property type="evidence" value="ECO:0007669"/>
    <property type="project" value="InterPro"/>
</dbReference>
<sequence length="268" mass="29262">MRGFERKGVRQYNRSEVPRMRWTEELHRQFVLCLGGQDEATPKQILQLMGVKGVSICHIKSHLQMYRSSRSSSSSSSTHNQSSSLQKLTSTTASNSKRVFLSREDHASQADGSAPASDENIYTTMLYGCSHSTPYQIRPSLVDGVFRGWEQRRGRLRPWNSNVLTTTEKSISRPSHTEKQHTGCDLTLSIGLWAEEASSDDVDGSSSISEELMPAAAPAAGARRAAAVKEEESEAAALNLDLTISSSYWLALTTAHADARPAGGASCA</sequence>
<evidence type="ECO:0000256" key="3">
    <source>
        <dbReference type="ARBA" id="ARBA00023242"/>
    </source>
</evidence>
<accession>A0A3L6E6Q4</accession>
<dbReference type="Proteomes" id="UP000251960">
    <property type="component" value="Chromosome 6"/>
</dbReference>
<dbReference type="NCBIfam" id="TIGR01557">
    <property type="entry name" value="myb_SHAQKYF"/>
    <property type="match status" value="1"/>
</dbReference>
<dbReference type="Gene3D" id="1.10.10.60">
    <property type="entry name" value="Homeodomain-like"/>
    <property type="match status" value="1"/>
</dbReference>
<gene>
    <name evidence="5" type="primary">At1g14600_10</name>
    <name evidence="5" type="ORF">Zm00014a_038575</name>
</gene>
<name>A0A3L6E6Q4_MAIZE</name>
<evidence type="ECO:0000256" key="4">
    <source>
        <dbReference type="SAM" id="MobiDB-lite"/>
    </source>
</evidence>
<keyword evidence="1" id="KW-0805">Transcription regulation</keyword>